<dbReference type="Proteomes" id="UP001063166">
    <property type="component" value="Unassembled WGS sequence"/>
</dbReference>
<evidence type="ECO:0000313" key="1">
    <source>
        <dbReference type="EMBL" id="GLB43050.1"/>
    </source>
</evidence>
<reference evidence="1" key="1">
    <citation type="submission" date="2022-07" db="EMBL/GenBank/DDBJ databases">
        <title>The genome of Lyophyllum shimeji provides insight into the initial evolution of ectomycorrhizal fungal genome.</title>
        <authorList>
            <person name="Kobayashi Y."/>
            <person name="Shibata T."/>
            <person name="Hirakawa H."/>
            <person name="Shigenobu S."/>
            <person name="Nishiyama T."/>
            <person name="Yamada A."/>
            <person name="Hasebe M."/>
            <person name="Kawaguchi M."/>
        </authorList>
    </citation>
    <scope>NUCLEOTIDE SEQUENCE</scope>
    <source>
        <strain evidence="1">AT787</strain>
    </source>
</reference>
<accession>A0A9P3PUB7</accession>
<sequence>MSRSGLSFPVRSLRVTSTMMGDCNNDLDRFFSGAGQEFRVDYHNFVKEPLPAFDEPLTPPQSHSPSPDTVVSVSTAFYPGSHALDFDIVFSSSDSVLFYVHSRTLHARSKDAFDAFLPSHLLPNDASETSIIPIPEPSIILDVIFHIMYDMPCSAHAPAFSTVAAAIDRMPVYSICPRDHITPSNPSYSYILSFAPLAPLDLYALAAHHDLQELAVAASSHLLSLALSTIDDATATRIGAVYLRRLLCLHITRLSALKDLLLAPPHPHPPTKDCDFEKQKRLTRAWALVAAYLAWEARPAHHRLGMKSATHYSAMNRLI</sequence>
<dbReference type="EMBL" id="BRPK01000012">
    <property type="protein sequence ID" value="GLB43050.1"/>
    <property type="molecule type" value="Genomic_DNA"/>
</dbReference>
<dbReference type="OrthoDB" id="3265815at2759"/>
<gene>
    <name evidence="1" type="ORF">LshimejAT787_1204990</name>
</gene>
<comment type="caution">
    <text evidence="1">The sequence shown here is derived from an EMBL/GenBank/DDBJ whole genome shotgun (WGS) entry which is preliminary data.</text>
</comment>
<evidence type="ECO:0000313" key="2">
    <source>
        <dbReference type="Proteomes" id="UP001063166"/>
    </source>
</evidence>
<protein>
    <submittedName>
        <fullName evidence="1">Expressed protein</fullName>
    </submittedName>
</protein>
<name>A0A9P3PUB7_LYOSH</name>
<keyword evidence="2" id="KW-1185">Reference proteome</keyword>
<dbReference type="AlphaFoldDB" id="A0A9P3PUB7"/>
<proteinExistence type="predicted"/>
<organism evidence="1 2">
    <name type="scientific">Lyophyllum shimeji</name>
    <name type="common">Hon-shimeji</name>
    <name type="synonym">Tricholoma shimeji</name>
    <dbReference type="NCBI Taxonomy" id="47721"/>
    <lineage>
        <taxon>Eukaryota</taxon>
        <taxon>Fungi</taxon>
        <taxon>Dikarya</taxon>
        <taxon>Basidiomycota</taxon>
        <taxon>Agaricomycotina</taxon>
        <taxon>Agaricomycetes</taxon>
        <taxon>Agaricomycetidae</taxon>
        <taxon>Agaricales</taxon>
        <taxon>Tricholomatineae</taxon>
        <taxon>Lyophyllaceae</taxon>
        <taxon>Lyophyllum</taxon>
    </lineage>
</organism>